<dbReference type="PROSITE" id="PS50294">
    <property type="entry name" value="WD_REPEATS_REGION"/>
    <property type="match status" value="6"/>
</dbReference>
<dbReference type="GO" id="GO:0017070">
    <property type="term" value="F:U6 snRNA binding"/>
    <property type="evidence" value="ECO:0007669"/>
    <property type="project" value="TreeGrafter"/>
</dbReference>
<feature type="repeat" description="WD" evidence="3">
    <location>
        <begin position="628"/>
        <end position="670"/>
    </location>
</feature>
<feature type="repeat" description="WD" evidence="3">
    <location>
        <begin position="419"/>
        <end position="460"/>
    </location>
</feature>
<dbReference type="SUPFAM" id="SSF158230">
    <property type="entry name" value="PRP4-like"/>
    <property type="match status" value="1"/>
</dbReference>
<evidence type="ECO:0000256" key="4">
    <source>
        <dbReference type="SAM" id="MobiDB-lite"/>
    </source>
</evidence>
<feature type="region of interest" description="Disordered" evidence="4">
    <location>
        <begin position="99"/>
        <end position="119"/>
    </location>
</feature>
<dbReference type="InterPro" id="IPR036285">
    <property type="entry name" value="PRP4-like_sf"/>
</dbReference>
<evidence type="ECO:0000256" key="3">
    <source>
        <dbReference type="PROSITE-ProRule" id="PRU00221"/>
    </source>
</evidence>
<feature type="repeat" description="WD" evidence="3">
    <location>
        <begin position="502"/>
        <end position="543"/>
    </location>
</feature>
<dbReference type="FunFam" id="2.130.10.10:FF:000689">
    <property type="entry name" value="U4/U6 small nuclear ribonucleoprotein PRP4-like protein"/>
    <property type="match status" value="1"/>
</dbReference>
<feature type="repeat" description="WD" evidence="3">
    <location>
        <begin position="544"/>
        <end position="585"/>
    </location>
</feature>
<dbReference type="STRING" id="337451.A0A3S3PZ96"/>
<dbReference type="EMBL" id="QPKB01000002">
    <property type="protein sequence ID" value="RWR75670.1"/>
    <property type="molecule type" value="Genomic_DNA"/>
</dbReference>
<dbReference type="Proteomes" id="UP000283530">
    <property type="component" value="Unassembled WGS sequence"/>
</dbReference>
<keyword evidence="2" id="KW-0677">Repeat</keyword>
<protein>
    <submittedName>
        <fullName evidence="6">U4/U6 small nuclear ribonucleoprotein PRP4-like protein</fullName>
    </submittedName>
</protein>
<feature type="repeat" description="WD" evidence="3">
    <location>
        <begin position="586"/>
        <end position="627"/>
    </location>
</feature>
<feature type="domain" description="Pre-mRNA processing factor 4 (PRP4)-like" evidence="5">
    <location>
        <begin position="285"/>
        <end position="338"/>
    </location>
</feature>
<evidence type="ECO:0000256" key="2">
    <source>
        <dbReference type="ARBA" id="ARBA00022737"/>
    </source>
</evidence>
<evidence type="ECO:0000256" key="1">
    <source>
        <dbReference type="ARBA" id="ARBA00022574"/>
    </source>
</evidence>
<dbReference type="PROSITE" id="PS50082">
    <property type="entry name" value="WD_REPEATS_2"/>
    <property type="match status" value="7"/>
</dbReference>
<name>A0A3S3PZ96_9MAGN</name>
<dbReference type="SMART" id="SM00500">
    <property type="entry name" value="SFM"/>
    <property type="match status" value="1"/>
</dbReference>
<feature type="compositionally biased region" description="Pro residues" evidence="4">
    <location>
        <begin position="216"/>
        <end position="225"/>
    </location>
</feature>
<dbReference type="InterPro" id="IPR019775">
    <property type="entry name" value="WD40_repeat_CS"/>
</dbReference>
<keyword evidence="6" id="KW-0687">Ribonucleoprotein</keyword>
<comment type="caution">
    <text evidence="6">The sequence shown here is derived from an EMBL/GenBank/DDBJ whole genome shotgun (WGS) entry which is preliminary data.</text>
</comment>
<dbReference type="AlphaFoldDB" id="A0A3S3PZ96"/>
<keyword evidence="7" id="KW-1185">Reference proteome</keyword>
<feature type="region of interest" description="Disordered" evidence="4">
    <location>
        <begin position="216"/>
        <end position="249"/>
    </location>
</feature>
<proteinExistence type="predicted"/>
<evidence type="ECO:0000313" key="7">
    <source>
        <dbReference type="Proteomes" id="UP000283530"/>
    </source>
</evidence>
<feature type="compositionally biased region" description="Basic residues" evidence="4">
    <location>
        <begin position="102"/>
        <end position="116"/>
    </location>
</feature>
<dbReference type="Pfam" id="PF08799">
    <property type="entry name" value="PRP4"/>
    <property type="match status" value="1"/>
</dbReference>
<sequence>MIENIKSLRIYLAYENGELSNPMSRLSNIKSRKEPHLIEDFYATKPTSSTDQTGSCDRRKRVRISIWRPLPNMPSSGIVFLAGLSLLDLACGAHTISYNQKRSGKEKKKKKKKKKQQQQAQELLQIESIMVEETQIPTSIPEPPVVAPAGQTPPSIANSTLIQPPLPNVASSLPIPPPPIVRPLATPILPGVPPIAPIPTPPPSVIRPLAPLPIRPPVVRPPPLPTKSGEANGSDSGSDREGSVDPSSTLEYEITEESRIVRERHEKAMQDLLTKRRAYALAVPTNDSAVRARLRRLGEPITLFGEREMERRDRLRTIMVRLDAEGQLEKLLKAHEDEEAAAATTVEEGDEGPQSYPFYTEGLKSLLEARIEIAKYSIWRAASRLERARRRRDDPDEDLDAEMDCVLKQAGDFTLNSSEFGDDRPLSGCSFSNDGKLLATSAWSGSIKLWSMPQVSKVATLKGHTERATDVAFSPINNHLATASADRTAKLWNAEGALLKSFDGHLDRLARVAFHPSGKYLGTASFDKTWRLWDVNTGDELLLQEGHSRSVYGICFHRDGSLAASCGLDALARVWDLRTGRSILALEGHVKPVLGISFSPNGYHLATGSEDNTCRIWDLRKKKSLYIIPAHSHLISQVKFEPQEGYFLATASYDTTAKVWSARDFKPIKTLAGHEAKVTCVDITGDGQYIATVAHDRTIKLWSCGSNGKNAMDID</sequence>
<dbReference type="GO" id="GO:0000398">
    <property type="term" value="P:mRNA splicing, via spliceosome"/>
    <property type="evidence" value="ECO:0007669"/>
    <property type="project" value="TreeGrafter"/>
</dbReference>
<dbReference type="SMART" id="SM00320">
    <property type="entry name" value="WD40"/>
    <property type="match status" value="7"/>
</dbReference>
<evidence type="ECO:0000259" key="5">
    <source>
        <dbReference type="SMART" id="SM00500"/>
    </source>
</evidence>
<dbReference type="SUPFAM" id="SSF50978">
    <property type="entry name" value="WD40 repeat-like"/>
    <property type="match status" value="1"/>
</dbReference>
<dbReference type="PRINTS" id="PR00320">
    <property type="entry name" value="GPROTEINBRPT"/>
</dbReference>
<dbReference type="InterPro" id="IPR014906">
    <property type="entry name" value="PRP4-like"/>
</dbReference>
<dbReference type="GO" id="GO:0046540">
    <property type="term" value="C:U4/U6 x U5 tri-snRNP complex"/>
    <property type="evidence" value="ECO:0007669"/>
    <property type="project" value="TreeGrafter"/>
</dbReference>
<gene>
    <name evidence="6" type="ORF">CKAN_00406600</name>
</gene>
<dbReference type="GO" id="GO:0030621">
    <property type="term" value="F:U4 snRNA binding"/>
    <property type="evidence" value="ECO:0007669"/>
    <property type="project" value="TreeGrafter"/>
</dbReference>
<dbReference type="PROSITE" id="PS00678">
    <property type="entry name" value="WD_REPEATS_1"/>
    <property type="match status" value="3"/>
</dbReference>
<dbReference type="InterPro" id="IPR036322">
    <property type="entry name" value="WD40_repeat_dom_sf"/>
</dbReference>
<reference evidence="6 7" key="1">
    <citation type="journal article" date="2019" name="Nat. Plants">
        <title>Stout camphor tree genome fills gaps in understanding of flowering plant genome evolution.</title>
        <authorList>
            <person name="Chaw S.M."/>
            <person name="Liu Y.C."/>
            <person name="Wu Y.W."/>
            <person name="Wang H.Y."/>
            <person name="Lin C.I."/>
            <person name="Wu C.S."/>
            <person name="Ke H.M."/>
            <person name="Chang L.Y."/>
            <person name="Hsu C.Y."/>
            <person name="Yang H.T."/>
            <person name="Sudianto E."/>
            <person name="Hsu M.H."/>
            <person name="Wu K.P."/>
            <person name="Wang L.N."/>
            <person name="Leebens-Mack J.H."/>
            <person name="Tsai I.J."/>
        </authorList>
    </citation>
    <scope>NUCLEOTIDE SEQUENCE [LARGE SCALE GENOMIC DNA]</scope>
    <source>
        <strain evidence="7">cv. Chaw 1501</strain>
        <tissue evidence="6">Young leaves</tissue>
    </source>
</reference>
<accession>A0A3S3PZ96</accession>
<keyword evidence="1 3" id="KW-0853">WD repeat</keyword>
<dbReference type="Gene3D" id="4.10.280.110">
    <property type="entry name" value="Pre-mRNA processing factor 4 domain"/>
    <property type="match status" value="1"/>
</dbReference>
<dbReference type="PANTHER" id="PTHR19846">
    <property type="entry name" value="WD40 REPEAT PROTEIN"/>
    <property type="match status" value="1"/>
</dbReference>
<organism evidence="6 7">
    <name type="scientific">Cinnamomum micranthum f. kanehirae</name>
    <dbReference type="NCBI Taxonomy" id="337451"/>
    <lineage>
        <taxon>Eukaryota</taxon>
        <taxon>Viridiplantae</taxon>
        <taxon>Streptophyta</taxon>
        <taxon>Embryophyta</taxon>
        <taxon>Tracheophyta</taxon>
        <taxon>Spermatophyta</taxon>
        <taxon>Magnoliopsida</taxon>
        <taxon>Magnoliidae</taxon>
        <taxon>Laurales</taxon>
        <taxon>Lauraceae</taxon>
        <taxon>Cinnamomum</taxon>
    </lineage>
</organism>
<dbReference type="InterPro" id="IPR020472">
    <property type="entry name" value="WD40_PAC1"/>
</dbReference>
<dbReference type="OrthoDB" id="540662at2759"/>
<dbReference type="Pfam" id="PF00400">
    <property type="entry name" value="WD40"/>
    <property type="match status" value="7"/>
</dbReference>
<dbReference type="PANTHER" id="PTHR19846:SF0">
    <property type="entry name" value="PRE-MRNA PROCESSING FACTOR 4"/>
    <property type="match status" value="1"/>
</dbReference>
<feature type="repeat" description="WD" evidence="3">
    <location>
        <begin position="461"/>
        <end position="493"/>
    </location>
</feature>
<dbReference type="CDD" id="cd00200">
    <property type="entry name" value="WD40"/>
    <property type="match status" value="1"/>
</dbReference>
<dbReference type="Gene3D" id="2.130.10.10">
    <property type="entry name" value="YVTN repeat-like/Quinoprotein amine dehydrogenase"/>
    <property type="match status" value="2"/>
</dbReference>
<evidence type="ECO:0000313" key="6">
    <source>
        <dbReference type="EMBL" id="RWR75670.1"/>
    </source>
</evidence>
<dbReference type="InterPro" id="IPR001680">
    <property type="entry name" value="WD40_rpt"/>
</dbReference>
<feature type="repeat" description="WD" evidence="3">
    <location>
        <begin position="671"/>
        <end position="703"/>
    </location>
</feature>
<dbReference type="InterPro" id="IPR015943">
    <property type="entry name" value="WD40/YVTN_repeat-like_dom_sf"/>
</dbReference>